<organism evidence="2 3">
    <name type="scientific">Jeotgalicoccus saudimassiliensis</name>
    <dbReference type="NCBI Taxonomy" id="1461582"/>
    <lineage>
        <taxon>Bacteria</taxon>
        <taxon>Bacillati</taxon>
        <taxon>Bacillota</taxon>
        <taxon>Bacilli</taxon>
        <taxon>Bacillales</taxon>
        <taxon>Staphylococcaceae</taxon>
        <taxon>Jeotgalicoccus</taxon>
    </lineage>
</organism>
<proteinExistence type="predicted"/>
<dbReference type="AlphaFoldDB" id="A0A078M634"/>
<dbReference type="RefSeq" id="WP_035809834.1">
    <property type="nucleotide sequence ID" value="NZ_CCSE01000001.1"/>
</dbReference>
<dbReference type="HOGENOM" id="CLU_1037380_0_0_9"/>
<dbReference type="SUPFAM" id="SSF55681">
    <property type="entry name" value="Class II aaRS and biotin synthetases"/>
    <property type="match status" value="1"/>
</dbReference>
<feature type="domain" description="Class II Histidinyl-tRNA synthetase (HisRS)-like catalytic core" evidence="1">
    <location>
        <begin position="13"/>
        <end position="253"/>
    </location>
</feature>
<keyword evidence="2" id="KW-0328">Glycosyltransferase</keyword>
<dbReference type="eggNOG" id="COG3705">
    <property type="taxonomic scope" value="Bacteria"/>
</dbReference>
<dbReference type="GO" id="GO:0140096">
    <property type="term" value="F:catalytic activity, acting on a protein"/>
    <property type="evidence" value="ECO:0007669"/>
    <property type="project" value="UniProtKB-ARBA"/>
</dbReference>
<dbReference type="InterPro" id="IPR041715">
    <property type="entry name" value="HisRS-like_core"/>
</dbReference>
<keyword evidence="3" id="KW-1185">Reference proteome</keyword>
<dbReference type="OrthoDB" id="2387597at2"/>
<dbReference type="Gene3D" id="3.30.930.10">
    <property type="entry name" value="Bira Bifunctional Protein, Domain 2"/>
    <property type="match status" value="1"/>
</dbReference>
<keyword evidence="2" id="KW-0808">Transferase</keyword>
<dbReference type="EMBL" id="CCSE01000001">
    <property type="protein sequence ID" value="CEA01699.1"/>
    <property type="molecule type" value="Genomic_DNA"/>
</dbReference>
<dbReference type="Proteomes" id="UP000044136">
    <property type="component" value="Unassembled WGS sequence"/>
</dbReference>
<name>A0A078M634_9STAP</name>
<dbReference type="InterPro" id="IPR045864">
    <property type="entry name" value="aa-tRNA-synth_II/BPL/LPL"/>
</dbReference>
<dbReference type="STRING" id="1461582.BN1048_01460"/>
<accession>A0A078M634</accession>
<protein>
    <submittedName>
        <fullName evidence="2">ATP phosphoribosyltransferase regulatory subunit</fullName>
    </submittedName>
</protein>
<gene>
    <name evidence="2" type="primary">hisZ</name>
    <name evidence="2" type="ORF">BN1048_01460</name>
</gene>
<sequence>MTNNKFILQRLALGEKYMGLLDETGYTLVDMNMIEPFSMDDKYHHPTSVVFERSNAMYAIRSDWTRTLLNFNSNFYSDDTRFGYFGPVVRENESFYQAGVEIYKAEEEDIINALLMHMNFVEECAKTSIKTLVINNDQLIDLFIEKYNLPDTMRQLIYTKNISELRELLGKNHDLYKIMSAKVSDQFKMVSSIFGDTEVMQAIAHLKEKIDEEETKFILDLSFRSPQNYYNGLYFQAFLNSNSAILSGGEYNSNAFGIALNLTDGGIL</sequence>
<evidence type="ECO:0000313" key="2">
    <source>
        <dbReference type="EMBL" id="CEA01699.1"/>
    </source>
</evidence>
<evidence type="ECO:0000259" key="1">
    <source>
        <dbReference type="Pfam" id="PF13393"/>
    </source>
</evidence>
<dbReference type="Pfam" id="PF13393">
    <property type="entry name" value="tRNA-synt_His"/>
    <property type="match status" value="1"/>
</dbReference>
<reference evidence="2 3" key="1">
    <citation type="submission" date="2014-07" db="EMBL/GenBank/DDBJ databases">
        <authorList>
            <person name="Urmite Genomes Urmite Genomes"/>
        </authorList>
    </citation>
    <scope>NUCLEOTIDE SEQUENCE [LARGE SCALE GENOMIC DNA]</scope>
    <source>
        <strain evidence="2 3">13MG44_air</strain>
    </source>
</reference>
<dbReference type="GO" id="GO:0016757">
    <property type="term" value="F:glycosyltransferase activity"/>
    <property type="evidence" value="ECO:0007669"/>
    <property type="project" value="UniProtKB-KW"/>
</dbReference>
<evidence type="ECO:0000313" key="3">
    <source>
        <dbReference type="Proteomes" id="UP000044136"/>
    </source>
</evidence>